<dbReference type="NCBIfam" id="NF047534">
    <property type="entry name" value="lipo_BTA121_dup"/>
    <property type="match status" value="3"/>
</dbReference>
<proteinExistence type="predicted"/>
<feature type="coiled-coil region" evidence="1">
    <location>
        <begin position="408"/>
        <end position="456"/>
    </location>
</feature>
<sequence length="622" mass="72317">MLYIVGYCAQNKMRLKTGGYLFMQKLLLILIISHLITSCNQQTKTPTLAQDKDDQDLIQTTRTKRKLKTILNTEAQKITKHLTIEENETLDFMIDILQDDTIAKNIEIHTDQKINDMIIYLGTQKIKDMVGNINQVLKAIKNAKIKIQEINDNNPHKTELNNRLEKEINKHKVIIKNAVNYKSFDITKDDTQNATIDIIEIIDIQNEATQAIDAQTKENALKDDHKNALRYLRSALTENNAYTHKQFNYLISNLVLDEIKDMLTNIAMELEHKINAINYITQINDTTQKTNLNNEIENADKNFKDLLKIAFNYCIPSPHVTKQNIKKIPPNNFIAIKNKAKQAIDNQGSLSAITKLLDTQQKKALEFIIDILQNEKIYPYQKTYTSEETDNLIIYLGEQQIKEMVVNTVKALEEIEKAELNIQKINDNNPQKIQLNKQLNEEIKNYQQDIKEAANYMSYDLAKINIQNIPITYIIEIRRAAEIQNTIVDHITPYDEYAQNTFNYLKNAVAEQNNSRHDEFNQFILQIGPEKTKELIIPFAKKMKAIGYTKIYINHIRDRNTKDRLKSELENAHQILKKSIKNIFQDNKPYFNNINQKLQAISFDIFKKIDEQALQIYRSQTG</sequence>
<geneLocation type="plasmid" evidence="2 3">
    <name>pl124</name>
</geneLocation>
<evidence type="ECO:0000256" key="1">
    <source>
        <dbReference type="SAM" id="Coils"/>
    </source>
</evidence>
<name>B5RRY8_BORRA</name>
<gene>
    <name evidence="2" type="ordered locus">BRE_1072</name>
</gene>
<dbReference type="KEGG" id="bre:BRE_1072"/>
<evidence type="ECO:0000313" key="3">
    <source>
        <dbReference type="Proteomes" id="UP000000612"/>
    </source>
</evidence>
<evidence type="ECO:0000313" key="2">
    <source>
        <dbReference type="EMBL" id="ACH95124.1"/>
    </source>
</evidence>
<keyword evidence="1" id="KW-0175">Coiled coil</keyword>
<dbReference type="HOGENOM" id="CLU_030402_0_0_12"/>
<keyword evidence="2" id="KW-0614">Plasmid</keyword>
<dbReference type="Proteomes" id="UP000000612">
    <property type="component" value="Plasmid pl124"/>
</dbReference>
<dbReference type="EMBL" id="CP000994">
    <property type="protein sequence ID" value="ACH95124.1"/>
    <property type="molecule type" value="Genomic_DNA"/>
</dbReference>
<keyword evidence="3" id="KW-1185">Reference proteome</keyword>
<accession>B5RRY8</accession>
<protein>
    <submittedName>
        <fullName evidence="2">Viral A-type inclusion protein repeat</fullName>
    </submittedName>
</protein>
<dbReference type="AlphaFoldDB" id="B5RRY8"/>
<organism evidence="2 3">
    <name type="scientific">Borrelia recurrentis (strain A1)</name>
    <dbReference type="NCBI Taxonomy" id="412418"/>
    <lineage>
        <taxon>Bacteria</taxon>
        <taxon>Pseudomonadati</taxon>
        <taxon>Spirochaetota</taxon>
        <taxon>Spirochaetia</taxon>
        <taxon>Spirochaetales</taxon>
        <taxon>Borreliaceae</taxon>
        <taxon>Borrelia</taxon>
    </lineage>
</organism>
<reference evidence="2 3" key="1">
    <citation type="journal article" date="2008" name="PLoS Genet.">
        <title>The genome of Borrelia recurrentis, the agent of deadly louse-borne relapsing fever, is a degraded subset of tick-borne Borrelia duttonii.</title>
        <authorList>
            <person name="Lescot M."/>
            <person name="Audic S."/>
            <person name="Robert C."/>
            <person name="Nguyen T.T."/>
            <person name="Blanc G."/>
            <person name="Cutler S.J."/>
            <person name="Wincker P."/>
            <person name="Couloux A."/>
            <person name="Claverie J.-M."/>
            <person name="Raoult D."/>
            <person name="Drancourt M."/>
        </authorList>
    </citation>
    <scope>NUCLEOTIDE SEQUENCE [LARGE SCALE GENOMIC DNA]</scope>
    <source>
        <strain evidence="2 3">A1</strain>
    </source>
</reference>